<evidence type="ECO:0000313" key="1">
    <source>
        <dbReference type="EMBL" id="DAE23380.1"/>
    </source>
</evidence>
<organism evidence="1">
    <name type="scientific">Myoviridae sp. ctcPl3</name>
    <dbReference type="NCBI Taxonomy" id="2826669"/>
    <lineage>
        <taxon>Viruses</taxon>
        <taxon>Duplodnaviria</taxon>
        <taxon>Heunggongvirae</taxon>
        <taxon>Uroviricota</taxon>
        <taxon>Caudoviricetes</taxon>
    </lineage>
</organism>
<proteinExistence type="predicted"/>
<protein>
    <submittedName>
        <fullName evidence="1">Uncharacterized protein</fullName>
    </submittedName>
</protein>
<accession>A0A8S5QXJ8</accession>
<name>A0A8S5QXJ8_9CAUD</name>
<reference evidence="1" key="1">
    <citation type="journal article" date="2021" name="Proc. Natl. Acad. Sci. U.S.A.">
        <title>A Catalog of Tens of Thousands of Viruses from Human Metagenomes Reveals Hidden Associations with Chronic Diseases.</title>
        <authorList>
            <person name="Tisza M.J."/>
            <person name="Buck C.B."/>
        </authorList>
    </citation>
    <scope>NUCLEOTIDE SEQUENCE</scope>
    <source>
        <strain evidence="1">CtcPl3</strain>
    </source>
</reference>
<sequence>MKTPVEVLDSAFGRTVQEEMKIQIGKEKTGILEAKFRAILEQIEHDRYQRIIEDGVFRGTYHEYKERIKLGPIGLSQKL</sequence>
<dbReference type="EMBL" id="BK015752">
    <property type="protein sequence ID" value="DAE23380.1"/>
    <property type="molecule type" value="Genomic_DNA"/>
</dbReference>